<feature type="compositionally biased region" description="Basic and acidic residues" evidence="2">
    <location>
        <begin position="16"/>
        <end position="28"/>
    </location>
</feature>
<protein>
    <submittedName>
        <fullName evidence="4">ChlI component of cobalt chelatase involved in B12 biosynthesis / ChlD component of cobalt chelatase involved in B12 biosynthesis</fullName>
    </submittedName>
</protein>
<proteinExistence type="inferred from homology"/>
<organism evidence="4">
    <name type="scientific">uncultured Chloroflexia bacterium</name>
    <dbReference type="NCBI Taxonomy" id="1672391"/>
    <lineage>
        <taxon>Bacteria</taxon>
        <taxon>Bacillati</taxon>
        <taxon>Chloroflexota</taxon>
        <taxon>Chloroflexia</taxon>
        <taxon>environmental samples</taxon>
    </lineage>
</organism>
<dbReference type="PROSITE" id="PS50234">
    <property type="entry name" value="VWFA"/>
    <property type="match status" value="1"/>
</dbReference>
<dbReference type="InterPro" id="IPR002035">
    <property type="entry name" value="VWF_A"/>
</dbReference>
<accession>A0A6J4JRN3</accession>
<evidence type="ECO:0000313" key="4">
    <source>
        <dbReference type="EMBL" id="CAA9285722.1"/>
    </source>
</evidence>
<dbReference type="InterPro" id="IPR052989">
    <property type="entry name" value="Mg-chelatase_DI-like"/>
</dbReference>
<dbReference type="PANTHER" id="PTHR35023:SF1">
    <property type="entry name" value="MG-PROTOPORPHYRIN IX CHELATASE"/>
    <property type="match status" value="1"/>
</dbReference>
<dbReference type="Gene3D" id="3.40.50.410">
    <property type="entry name" value="von Willebrand factor, type A domain"/>
    <property type="match status" value="1"/>
</dbReference>
<evidence type="ECO:0000256" key="2">
    <source>
        <dbReference type="SAM" id="MobiDB-lite"/>
    </source>
</evidence>
<dbReference type="InterPro" id="IPR041702">
    <property type="entry name" value="BchD/ChlD_VWA"/>
</dbReference>
<feature type="compositionally biased region" description="Basic residues" evidence="2">
    <location>
        <begin position="44"/>
        <end position="61"/>
    </location>
</feature>
<feature type="domain" description="VWFA" evidence="3">
    <location>
        <begin position="117"/>
        <end position="297"/>
    </location>
</feature>
<feature type="region of interest" description="Disordered" evidence="2">
    <location>
        <begin position="1"/>
        <end position="68"/>
    </location>
</feature>
<dbReference type="SUPFAM" id="SSF53300">
    <property type="entry name" value="vWA-like"/>
    <property type="match status" value="1"/>
</dbReference>
<reference evidence="4" key="1">
    <citation type="submission" date="2020-02" db="EMBL/GenBank/DDBJ databases">
        <authorList>
            <person name="Meier V. D."/>
        </authorList>
    </citation>
    <scope>NUCLEOTIDE SEQUENCE</scope>
    <source>
        <strain evidence="4">AVDCRST_MAG26</strain>
    </source>
</reference>
<dbReference type="EMBL" id="CADCTK010000864">
    <property type="protein sequence ID" value="CAA9285722.1"/>
    <property type="molecule type" value="Genomic_DNA"/>
</dbReference>
<feature type="compositionally biased region" description="Polar residues" evidence="2">
    <location>
        <begin position="1"/>
        <end position="15"/>
    </location>
</feature>
<name>A0A6J4JRN3_9CHLR</name>
<dbReference type="PANTHER" id="PTHR35023">
    <property type="entry name" value="CHELATASE-RELATED"/>
    <property type="match status" value="1"/>
</dbReference>
<evidence type="ECO:0000259" key="3">
    <source>
        <dbReference type="PROSITE" id="PS50234"/>
    </source>
</evidence>
<dbReference type="InterPro" id="IPR036465">
    <property type="entry name" value="vWFA_dom_sf"/>
</dbReference>
<dbReference type="CDD" id="cd01451">
    <property type="entry name" value="vWA_Magnesium_chelatase"/>
    <property type="match status" value="1"/>
</dbReference>
<gene>
    <name evidence="4" type="ORF">AVDCRST_MAG26-3707</name>
</gene>
<dbReference type="AlphaFoldDB" id="A0A6J4JRN3"/>
<dbReference type="Pfam" id="PF13519">
    <property type="entry name" value="VWA_2"/>
    <property type="match status" value="1"/>
</dbReference>
<comment type="similarity">
    <text evidence="1">Belongs to the Mg-chelatase subunits D/I family.</text>
</comment>
<dbReference type="SMART" id="SM00327">
    <property type="entry name" value="VWA"/>
    <property type="match status" value="1"/>
</dbReference>
<evidence type="ECO:0000256" key="1">
    <source>
        <dbReference type="ARBA" id="ARBA00005799"/>
    </source>
</evidence>
<sequence>MTSPEIAQGEAQSKSGGDRLIDPSEAFKVRRFAAQASRSERQAAGKRSRTRTKRKTGKHISSRPTSERVTDLALDATIRAAAPYQRSRRERATKRRAVLLERPDYRQKVRVRRTRNAICFVVDASWSMAAEQRMQATKSAVMSLLRDAYQRRDRVGLVTFQREGARVLLPLTNSVELAERRLRAMPTGGKTPLTHGLLLGYDLLSRAKRRDAEIIPLMVVLTDGQANVSLTGMRPQEEAYRMAAFVAEAEIDSLVIDTEHPSFVRGLARELARHLRAPYYHIAELGERTLVDVVRQTTRN</sequence>